<dbReference type="Proteomes" id="UP001601992">
    <property type="component" value="Unassembled WGS sequence"/>
</dbReference>
<dbReference type="PANTHER" id="PTHR43798:SF33">
    <property type="entry name" value="HYDROLASE, PUTATIVE (AFU_ORTHOLOGUE AFUA_2G14860)-RELATED"/>
    <property type="match status" value="1"/>
</dbReference>
<keyword evidence="2" id="KW-0378">Hydrolase</keyword>
<dbReference type="InterPro" id="IPR050266">
    <property type="entry name" value="AB_hydrolase_sf"/>
</dbReference>
<organism evidence="2 3">
    <name type="scientific">Nocardia jiangxiensis</name>
    <dbReference type="NCBI Taxonomy" id="282685"/>
    <lineage>
        <taxon>Bacteria</taxon>
        <taxon>Bacillati</taxon>
        <taxon>Actinomycetota</taxon>
        <taxon>Actinomycetes</taxon>
        <taxon>Mycobacteriales</taxon>
        <taxon>Nocardiaceae</taxon>
        <taxon>Nocardia</taxon>
    </lineage>
</organism>
<dbReference type="Pfam" id="PF12697">
    <property type="entry name" value="Abhydrolase_6"/>
    <property type="match status" value="1"/>
</dbReference>
<sequence length="234" mass="25410">MSDAVTMVAVPGTLCSPTVFDLLAQELAGRPRVDPYSWLTEPGPWDIPAISGRLARYIEHTHHEPVLVCGHSTGGAIALHLAIAHPSVVRGLVLADTGAQMRGHGDVEAILTRVRDDWGEELRAAVLDRSFHTPPDPHLRADLLAWAATVDRQAVLDVLTSQRDLDLTADLPRITQPAMVLHGRYDRARDPAHGRDLAAALPNAQFHLLDTGHTPVHEDPTTVADAVRALLTRI</sequence>
<dbReference type="EMBL" id="JBIAQY010000013">
    <property type="protein sequence ID" value="MFF3572289.1"/>
    <property type="molecule type" value="Genomic_DNA"/>
</dbReference>
<evidence type="ECO:0000313" key="2">
    <source>
        <dbReference type="EMBL" id="MFF3572289.1"/>
    </source>
</evidence>
<dbReference type="PRINTS" id="PR00111">
    <property type="entry name" value="ABHYDROLASE"/>
</dbReference>
<proteinExistence type="predicted"/>
<comment type="caution">
    <text evidence="2">The sequence shown here is derived from an EMBL/GenBank/DDBJ whole genome shotgun (WGS) entry which is preliminary data.</text>
</comment>
<dbReference type="InterPro" id="IPR029058">
    <property type="entry name" value="AB_hydrolase_fold"/>
</dbReference>
<protein>
    <submittedName>
        <fullName evidence="2">Alpha/beta fold hydrolase</fullName>
    </submittedName>
</protein>
<evidence type="ECO:0000313" key="3">
    <source>
        <dbReference type="Proteomes" id="UP001601992"/>
    </source>
</evidence>
<dbReference type="RefSeq" id="WP_218008808.1">
    <property type="nucleotide sequence ID" value="NZ_JBIAQY010000013.1"/>
</dbReference>
<keyword evidence="3" id="KW-1185">Reference proteome</keyword>
<accession>A0ABW6S7T0</accession>
<feature type="domain" description="AB hydrolase-1" evidence="1">
    <location>
        <begin position="8"/>
        <end position="226"/>
    </location>
</feature>
<reference evidence="2 3" key="1">
    <citation type="submission" date="2024-10" db="EMBL/GenBank/DDBJ databases">
        <title>The Natural Products Discovery Center: Release of the First 8490 Sequenced Strains for Exploring Actinobacteria Biosynthetic Diversity.</title>
        <authorList>
            <person name="Kalkreuter E."/>
            <person name="Kautsar S.A."/>
            <person name="Yang D."/>
            <person name="Bader C.D."/>
            <person name="Teijaro C.N."/>
            <person name="Fluegel L."/>
            <person name="Davis C.M."/>
            <person name="Simpson J.R."/>
            <person name="Lauterbach L."/>
            <person name="Steele A.D."/>
            <person name="Gui C."/>
            <person name="Meng S."/>
            <person name="Li G."/>
            <person name="Viehrig K."/>
            <person name="Ye F."/>
            <person name="Su P."/>
            <person name="Kiefer A.F."/>
            <person name="Nichols A."/>
            <person name="Cepeda A.J."/>
            <person name="Yan W."/>
            <person name="Fan B."/>
            <person name="Jiang Y."/>
            <person name="Adhikari A."/>
            <person name="Zheng C.-J."/>
            <person name="Schuster L."/>
            <person name="Cowan T.M."/>
            <person name="Smanski M.J."/>
            <person name="Chevrette M.G."/>
            <person name="De Carvalho L.P.S."/>
            <person name="Shen B."/>
        </authorList>
    </citation>
    <scope>NUCLEOTIDE SEQUENCE [LARGE SCALE GENOMIC DNA]</scope>
    <source>
        <strain evidence="2 3">NPDC002593</strain>
    </source>
</reference>
<gene>
    <name evidence="2" type="ORF">ACFYXQ_31400</name>
</gene>
<name>A0ABW6S7T0_9NOCA</name>
<dbReference type="PANTHER" id="PTHR43798">
    <property type="entry name" value="MONOACYLGLYCEROL LIPASE"/>
    <property type="match status" value="1"/>
</dbReference>
<dbReference type="SUPFAM" id="SSF53474">
    <property type="entry name" value="alpha/beta-Hydrolases"/>
    <property type="match status" value="1"/>
</dbReference>
<dbReference type="InterPro" id="IPR000073">
    <property type="entry name" value="AB_hydrolase_1"/>
</dbReference>
<dbReference type="Gene3D" id="3.40.50.1820">
    <property type="entry name" value="alpha/beta hydrolase"/>
    <property type="match status" value="1"/>
</dbReference>
<evidence type="ECO:0000259" key="1">
    <source>
        <dbReference type="Pfam" id="PF12697"/>
    </source>
</evidence>
<dbReference type="GO" id="GO:0016787">
    <property type="term" value="F:hydrolase activity"/>
    <property type="evidence" value="ECO:0007669"/>
    <property type="project" value="UniProtKB-KW"/>
</dbReference>